<organism evidence="1 2">
    <name type="scientific">Phytophthora cactorum</name>
    <dbReference type="NCBI Taxonomy" id="29920"/>
    <lineage>
        <taxon>Eukaryota</taxon>
        <taxon>Sar</taxon>
        <taxon>Stramenopiles</taxon>
        <taxon>Oomycota</taxon>
        <taxon>Peronosporomycetes</taxon>
        <taxon>Peronosporales</taxon>
        <taxon>Peronosporaceae</taxon>
        <taxon>Phytophthora</taxon>
    </lineage>
</organism>
<sequence>MASSNSRAQLVVSPPGSVGAPILSEILSSHIVDEENTITDADSRRWGSVFHENT</sequence>
<name>A0A8T0ZBI3_9STRA</name>
<comment type="caution">
    <text evidence="1">The sequence shown here is derived from an EMBL/GenBank/DDBJ whole genome shotgun (WGS) entry which is preliminary data.</text>
</comment>
<accession>A0A8T0ZBI3</accession>
<gene>
    <name evidence="1" type="ORF">PC113_g8450</name>
</gene>
<evidence type="ECO:0000313" key="2">
    <source>
        <dbReference type="Proteomes" id="UP000735874"/>
    </source>
</evidence>
<evidence type="ECO:0000313" key="1">
    <source>
        <dbReference type="EMBL" id="KAG2860008.1"/>
    </source>
</evidence>
<proteinExistence type="predicted"/>
<dbReference type="EMBL" id="RCMG01000198">
    <property type="protein sequence ID" value="KAG2860008.1"/>
    <property type="molecule type" value="Genomic_DNA"/>
</dbReference>
<protein>
    <submittedName>
        <fullName evidence="1">Uncharacterized protein</fullName>
    </submittedName>
</protein>
<reference evidence="1" key="1">
    <citation type="submission" date="2018-10" db="EMBL/GenBank/DDBJ databases">
        <title>Effector identification in a new, highly contiguous assembly of the strawberry crown rot pathogen Phytophthora cactorum.</title>
        <authorList>
            <person name="Armitage A.D."/>
            <person name="Nellist C.F."/>
            <person name="Bates H."/>
            <person name="Vickerstaff R.J."/>
            <person name="Harrison R.J."/>
        </authorList>
    </citation>
    <scope>NUCLEOTIDE SEQUENCE</scope>
    <source>
        <strain evidence="1">15-7</strain>
    </source>
</reference>
<dbReference type="VEuPathDB" id="FungiDB:PC110_g17540"/>
<dbReference type="AlphaFoldDB" id="A0A8T0ZBI3"/>
<dbReference type="Proteomes" id="UP000735874">
    <property type="component" value="Unassembled WGS sequence"/>
</dbReference>